<evidence type="ECO:0000256" key="7">
    <source>
        <dbReference type="ARBA" id="ARBA00023033"/>
    </source>
</evidence>
<dbReference type="FunFam" id="3.50.50.60:FF:000138">
    <property type="entry name" value="Flavin-containing monooxygenase"/>
    <property type="match status" value="1"/>
</dbReference>
<evidence type="ECO:0000256" key="1">
    <source>
        <dbReference type="ARBA" id="ARBA00001974"/>
    </source>
</evidence>
<comment type="caution">
    <text evidence="9">The sequence shown here is derived from an EMBL/GenBank/DDBJ whole genome shotgun (WGS) entry which is preliminary data.</text>
</comment>
<accession>A0AAN9STN2</accession>
<dbReference type="GO" id="GO:0050661">
    <property type="term" value="F:NADP binding"/>
    <property type="evidence" value="ECO:0007669"/>
    <property type="project" value="InterPro"/>
</dbReference>
<evidence type="ECO:0000256" key="6">
    <source>
        <dbReference type="ARBA" id="ARBA00023002"/>
    </source>
</evidence>
<dbReference type="InterPro" id="IPR000960">
    <property type="entry name" value="Flavin_mOase"/>
</dbReference>
<comment type="cofactor">
    <cofactor evidence="1 8">
        <name>FAD</name>
        <dbReference type="ChEBI" id="CHEBI:57692"/>
    </cofactor>
</comment>
<evidence type="ECO:0000256" key="8">
    <source>
        <dbReference type="RuleBase" id="RU361177"/>
    </source>
</evidence>
<dbReference type="PANTHER" id="PTHR23023">
    <property type="entry name" value="DIMETHYLANILINE MONOOXYGENASE"/>
    <property type="match status" value="1"/>
</dbReference>
<evidence type="ECO:0000256" key="4">
    <source>
        <dbReference type="ARBA" id="ARBA00022827"/>
    </source>
</evidence>
<dbReference type="PRINTS" id="PR00370">
    <property type="entry name" value="FMOXYGENASE"/>
</dbReference>
<evidence type="ECO:0000256" key="5">
    <source>
        <dbReference type="ARBA" id="ARBA00022857"/>
    </source>
</evidence>
<keyword evidence="6 8" id="KW-0560">Oxidoreductase</keyword>
<dbReference type="Gene3D" id="3.50.50.60">
    <property type="entry name" value="FAD/NAD(P)-binding domain"/>
    <property type="match status" value="2"/>
</dbReference>
<reference evidence="9 10" key="1">
    <citation type="submission" date="2024-01" db="EMBL/GenBank/DDBJ databases">
        <title>The genomes of 5 underutilized Papilionoideae crops provide insights into root nodulation and disease resistanc.</title>
        <authorList>
            <person name="Jiang F."/>
        </authorList>
    </citation>
    <scope>NUCLEOTIDE SEQUENCE [LARGE SCALE GENOMIC DNA]</scope>
    <source>
        <strain evidence="9">DUOXIRENSHENG_FW03</strain>
        <tissue evidence="9">Leaves</tissue>
    </source>
</reference>
<keyword evidence="10" id="KW-1185">Reference proteome</keyword>
<dbReference type="AlphaFoldDB" id="A0AAN9STN2"/>
<dbReference type="Proteomes" id="UP001386955">
    <property type="component" value="Unassembled WGS sequence"/>
</dbReference>
<keyword evidence="5" id="KW-0521">NADP</keyword>
<sequence length="458" mass="52839">MAECSVCAAPPATVSFSRHCLRHANRSVKVAVIGAGVSGLVAARELQRENHSVVVFEQNDVVGGNWIYDPRTESDPLGLDPNRETIHSSIYVSLRTNLPRALMSFRDFPFLRSRHDPRTFPSHEEVLRFLNLFSDRFGIRQLIRFGTRVVRVERENEEWVVESLDRSSDSVTREVFEAVVVCSGHNSIPRIAEIEGIERWKGFQMHSHNYRVPQPFRHQVVLLIGYRHSAFDIMVDISPVAKEVHVSVKDNRLDVKFENVKYHDMIKCVNEDGSISFQDGSTIFADTIIHCTGYKYSFPYLDTNGIVEVQDHCVGPLYKHIFPPTLAPWLSFIGIPTQEPIFRIAELQSMYVARVLSGKNFLPQEEEMTESIQYIYQEMEKNALPKSSCSLSLRPLQTDYKHWLAAQNGLPPLEEWWENLLIEYFKKWIELPGKYKDQWDDAYWDGIIQTTSTFQIQI</sequence>
<dbReference type="GO" id="GO:0004499">
    <property type="term" value="F:N,N-dimethylaniline monooxygenase activity"/>
    <property type="evidence" value="ECO:0007669"/>
    <property type="project" value="InterPro"/>
</dbReference>
<keyword evidence="7 8" id="KW-0503">Monooxygenase</keyword>
<dbReference type="InterPro" id="IPR020946">
    <property type="entry name" value="Flavin_mOase-like"/>
</dbReference>
<dbReference type="EC" id="1.-.-.-" evidence="8"/>
<evidence type="ECO:0000256" key="3">
    <source>
        <dbReference type="ARBA" id="ARBA00022630"/>
    </source>
</evidence>
<dbReference type="SUPFAM" id="SSF51905">
    <property type="entry name" value="FAD/NAD(P)-binding domain"/>
    <property type="match status" value="2"/>
</dbReference>
<dbReference type="InterPro" id="IPR050346">
    <property type="entry name" value="FMO-like"/>
</dbReference>
<protein>
    <recommendedName>
        <fullName evidence="8">Flavin-containing monooxygenase</fullName>
        <ecNumber evidence="8">1.-.-.-</ecNumber>
    </recommendedName>
</protein>
<proteinExistence type="inferred from homology"/>
<evidence type="ECO:0000256" key="2">
    <source>
        <dbReference type="ARBA" id="ARBA00009183"/>
    </source>
</evidence>
<organism evidence="9 10">
    <name type="scientific">Psophocarpus tetragonolobus</name>
    <name type="common">Winged bean</name>
    <name type="synonym">Dolichos tetragonolobus</name>
    <dbReference type="NCBI Taxonomy" id="3891"/>
    <lineage>
        <taxon>Eukaryota</taxon>
        <taxon>Viridiplantae</taxon>
        <taxon>Streptophyta</taxon>
        <taxon>Embryophyta</taxon>
        <taxon>Tracheophyta</taxon>
        <taxon>Spermatophyta</taxon>
        <taxon>Magnoliopsida</taxon>
        <taxon>eudicotyledons</taxon>
        <taxon>Gunneridae</taxon>
        <taxon>Pentapetalae</taxon>
        <taxon>rosids</taxon>
        <taxon>fabids</taxon>
        <taxon>Fabales</taxon>
        <taxon>Fabaceae</taxon>
        <taxon>Papilionoideae</taxon>
        <taxon>50 kb inversion clade</taxon>
        <taxon>NPAAA clade</taxon>
        <taxon>indigoferoid/millettioid clade</taxon>
        <taxon>Phaseoleae</taxon>
        <taxon>Psophocarpus</taxon>
    </lineage>
</organism>
<dbReference type="EMBL" id="JAYMYS010000002">
    <property type="protein sequence ID" value="KAK7405495.1"/>
    <property type="molecule type" value="Genomic_DNA"/>
</dbReference>
<dbReference type="GO" id="GO:0050660">
    <property type="term" value="F:flavin adenine dinucleotide binding"/>
    <property type="evidence" value="ECO:0007669"/>
    <property type="project" value="InterPro"/>
</dbReference>
<dbReference type="InterPro" id="IPR036188">
    <property type="entry name" value="FAD/NAD-bd_sf"/>
</dbReference>
<comment type="similarity">
    <text evidence="2 8">Belongs to the FMO family.</text>
</comment>
<gene>
    <name evidence="9" type="ORF">VNO78_06846</name>
</gene>
<keyword evidence="4 8" id="KW-0274">FAD</keyword>
<name>A0AAN9STN2_PSOTE</name>
<evidence type="ECO:0000313" key="9">
    <source>
        <dbReference type="EMBL" id="KAK7405495.1"/>
    </source>
</evidence>
<evidence type="ECO:0000313" key="10">
    <source>
        <dbReference type="Proteomes" id="UP001386955"/>
    </source>
</evidence>
<keyword evidence="3 8" id="KW-0285">Flavoprotein</keyword>
<dbReference type="Pfam" id="PF00743">
    <property type="entry name" value="FMO-like"/>
    <property type="match status" value="2"/>
</dbReference>